<organism evidence="8 9">
    <name type="scientific">Paenibacillus alvei</name>
    <name type="common">Bacillus alvei</name>
    <dbReference type="NCBI Taxonomy" id="44250"/>
    <lineage>
        <taxon>Bacteria</taxon>
        <taxon>Bacillati</taxon>
        <taxon>Bacillota</taxon>
        <taxon>Bacilli</taxon>
        <taxon>Bacillales</taxon>
        <taxon>Paenibacillaceae</taxon>
        <taxon>Paenibacillus</taxon>
    </lineage>
</organism>
<evidence type="ECO:0000256" key="6">
    <source>
        <dbReference type="RuleBase" id="RU003567"/>
    </source>
</evidence>
<feature type="compositionally biased region" description="Polar residues" evidence="7">
    <location>
        <begin position="347"/>
        <end position="357"/>
    </location>
</feature>
<keyword evidence="9" id="KW-1185">Reference proteome</keyword>
<evidence type="ECO:0000256" key="3">
    <source>
        <dbReference type="ARBA" id="ARBA00022670"/>
    </source>
</evidence>
<dbReference type="NCBIfam" id="NF045542">
    <property type="entry name" value="Clp_rel_HeadMat"/>
    <property type="match status" value="1"/>
</dbReference>
<dbReference type="SUPFAM" id="SSF52096">
    <property type="entry name" value="ClpP/crotonase"/>
    <property type="match status" value="1"/>
</dbReference>
<dbReference type="InterPro" id="IPR001907">
    <property type="entry name" value="ClpP"/>
</dbReference>
<feature type="region of interest" description="Disordered" evidence="7">
    <location>
        <begin position="344"/>
        <end position="366"/>
    </location>
</feature>
<gene>
    <name evidence="8" type="ORF">M5X12_31725</name>
</gene>
<dbReference type="GO" id="GO:0008233">
    <property type="term" value="F:peptidase activity"/>
    <property type="evidence" value="ECO:0007669"/>
    <property type="project" value="UniProtKB-KW"/>
</dbReference>
<dbReference type="GO" id="GO:0006508">
    <property type="term" value="P:proteolysis"/>
    <property type="evidence" value="ECO:0007669"/>
    <property type="project" value="UniProtKB-KW"/>
</dbReference>
<dbReference type="RefSeq" id="WP_163978707.1">
    <property type="nucleotide sequence ID" value="NZ_JAKOBS010000035.1"/>
</dbReference>
<evidence type="ECO:0000256" key="5">
    <source>
        <dbReference type="ARBA" id="ARBA00022825"/>
    </source>
</evidence>
<dbReference type="InterPro" id="IPR023562">
    <property type="entry name" value="ClpP/TepA"/>
</dbReference>
<keyword evidence="4" id="KW-0378">Hydrolase</keyword>
<dbReference type="PANTHER" id="PTHR10381">
    <property type="entry name" value="ATP-DEPENDENT CLP PROTEASE PROTEOLYTIC SUBUNIT"/>
    <property type="match status" value="1"/>
</dbReference>
<keyword evidence="2" id="KW-0963">Cytoplasm</keyword>
<dbReference type="PRINTS" id="PR00127">
    <property type="entry name" value="CLPPROTEASEP"/>
</dbReference>
<evidence type="ECO:0000256" key="7">
    <source>
        <dbReference type="SAM" id="MobiDB-lite"/>
    </source>
</evidence>
<keyword evidence="3 8" id="KW-0645">Protease</keyword>
<dbReference type="PANTHER" id="PTHR10381:SF70">
    <property type="entry name" value="ATP-DEPENDENT CLP PROTEASE PROTEOLYTIC SUBUNIT"/>
    <property type="match status" value="1"/>
</dbReference>
<protein>
    <recommendedName>
        <fullName evidence="6">ATP-dependent Clp protease proteolytic subunit</fullName>
    </recommendedName>
</protein>
<name>A0ABT4H7W9_PAEAL</name>
<accession>A0ABT4H7W9</accession>
<keyword evidence="5" id="KW-0720">Serine protease</keyword>
<evidence type="ECO:0000256" key="2">
    <source>
        <dbReference type="ARBA" id="ARBA00022490"/>
    </source>
</evidence>
<dbReference type="Proteomes" id="UP001527181">
    <property type="component" value="Unassembled WGS sequence"/>
</dbReference>
<evidence type="ECO:0000256" key="1">
    <source>
        <dbReference type="ARBA" id="ARBA00007039"/>
    </source>
</evidence>
<proteinExistence type="inferred from homology"/>
<evidence type="ECO:0000256" key="4">
    <source>
        <dbReference type="ARBA" id="ARBA00022801"/>
    </source>
</evidence>
<dbReference type="CDD" id="cd07016">
    <property type="entry name" value="S14_ClpP_1"/>
    <property type="match status" value="1"/>
</dbReference>
<dbReference type="Pfam" id="PF00574">
    <property type="entry name" value="CLP_protease"/>
    <property type="match status" value="1"/>
</dbReference>
<evidence type="ECO:0000313" key="9">
    <source>
        <dbReference type="Proteomes" id="UP001527181"/>
    </source>
</evidence>
<dbReference type="InterPro" id="IPR029045">
    <property type="entry name" value="ClpP/crotonase-like_dom_sf"/>
</dbReference>
<comment type="similarity">
    <text evidence="1 6">Belongs to the peptidase S14 family.</text>
</comment>
<dbReference type="EMBL" id="JAMDNP010000165">
    <property type="protein sequence ID" value="MCY9765067.1"/>
    <property type="molecule type" value="Genomic_DNA"/>
</dbReference>
<evidence type="ECO:0000313" key="8">
    <source>
        <dbReference type="EMBL" id="MCY9765067.1"/>
    </source>
</evidence>
<dbReference type="Gene3D" id="3.90.226.10">
    <property type="entry name" value="2-enoyl-CoA Hydratase, Chain A, domain 1"/>
    <property type="match status" value="1"/>
</dbReference>
<reference evidence="8 9" key="1">
    <citation type="submission" date="2022-05" db="EMBL/GenBank/DDBJ databases">
        <title>Genome Sequencing of Bee-Associated Microbes.</title>
        <authorList>
            <person name="Dunlap C."/>
        </authorList>
    </citation>
    <scope>NUCLEOTIDE SEQUENCE [LARGE SCALE GENOMIC DNA]</scope>
    <source>
        <strain evidence="8 9">NRRL B-04010</strain>
    </source>
</reference>
<sequence>MPKKIKLNGPVIGDGSTWLYDLFNMPYISASRVSKELDEARGDDVELYVNSPGGSVFAGSEVYTILKEYAGKVTAKVTGVAASAASFFLMAADVIKMSPTSQLMIHNAATGTEGDKNAHSSNTNMLSGTDVAITNAYRLKTGRSTDELLDLMNKTTWMNAQQAVEMGFADGILFDDENALMAVSNSIQTGEIPPDVEARLRDILIAAMFKGGTSDKNADIIGNKSPLEGLDLSSILPHDLTKAVQVLNSLDEQEQTNEPQTKEELKNMNIVQLQNDHPDLYQEILNLGVTRERNRITQLNELAGAPGAGKIVAKAIADGLTAGQAAMEIVKASQERIANEGQKRMNDAQNSGVNSIPTDEAPADKPNQQAVYDAEADALANEIKALRGGK</sequence>
<comment type="caution">
    <text evidence="8">The sequence shown here is derived from an EMBL/GenBank/DDBJ whole genome shotgun (WGS) entry which is preliminary data.</text>
</comment>